<feature type="domain" description="Tc1-like transposase DDE" evidence="1">
    <location>
        <begin position="2"/>
        <end position="46"/>
    </location>
</feature>
<protein>
    <submittedName>
        <fullName evidence="2">Transposase</fullName>
    </submittedName>
</protein>
<dbReference type="GO" id="GO:0003676">
    <property type="term" value="F:nucleic acid binding"/>
    <property type="evidence" value="ECO:0007669"/>
    <property type="project" value="InterPro"/>
</dbReference>
<evidence type="ECO:0000313" key="3">
    <source>
        <dbReference type="Proteomes" id="UP000077701"/>
    </source>
</evidence>
<sequence>MHLVRELSDFAAANAAWLRVVRLPTYAPELNPAEGVWLLLRRAMADFVVTDLDGLVRIVKRRLKKIQFRPHLLDGCLTATGLSIDPW</sequence>
<reference evidence="2 3" key="1">
    <citation type="journal article" date="2016" name="Genome Announc.">
        <title>Draft Genome Sequence of Planomonospora sphaerica JCM9374, a Rare Actinomycete.</title>
        <authorList>
            <person name="Dohra H."/>
            <person name="Suzuki T."/>
            <person name="Inoue Y."/>
            <person name="Kodani S."/>
        </authorList>
    </citation>
    <scope>NUCLEOTIDE SEQUENCE [LARGE SCALE GENOMIC DNA]</scope>
    <source>
        <strain evidence="2 3">JCM 9374</strain>
    </source>
</reference>
<reference evidence="3" key="2">
    <citation type="submission" date="2016-04" db="EMBL/GenBank/DDBJ databases">
        <title>Planomonospora sphaerica JCM9374 whole genome shotgun sequence.</title>
        <authorList>
            <person name="Suzuki T."/>
            <person name="Dohra H."/>
            <person name="Kodani S."/>
        </authorList>
    </citation>
    <scope>NUCLEOTIDE SEQUENCE [LARGE SCALE GENOMIC DNA]</scope>
    <source>
        <strain evidence="3">JCM 9374</strain>
    </source>
</reference>
<dbReference type="AlphaFoldDB" id="A0A171D881"/>
<proteinExistence type="predicted"/>
<keyword evidence="3" id="KW-1185">Reference proteome</keyword>
<name>A0A171D881_9ACTN</name>
<evidence type="ECO:0000313" key="2">
    <source>
        <dbReference type="EMBL" id="GAT67790.1"/>
    </source>
</evidence>
<dbReference type="InterPro" id="IPR038717">
    <property type="entry name" value="Tc1-like_DDE_dom"/>
</dbReference>
<dbReference type="InterPro" id="IPR036397">
    <property type="entry name" value="RNaseH_sf"/>
</dbReference>
<comment type="caution">
    <text evidence="2">The sequence shown here is derived from an EMBL/GenBank/DDBJ whole genome shotgun (WGS) entry which is preliminary data.</text>
</comment>
<gene>
    <name evidence="2" type="ORF">PS9374_03449</name>
</gene>
<dbReference type="RefSeq" id="WP_197287068.1">
    <property type="nucleotide sequence ID" value="NZ_BDCX01000008.1"/>
</dbReference>
<organism evidence="2 3">
    <name type="scientific">Planomonospora sphaerica</name>
    <dbReference type="NCBI Taxonomy" id="161355"/>
    <lineage>
        <taxon>Bacteria</taxon>
        <taxon>Bacillati</taxon>
        <taxon>Actinomycetota</taxon>
        <taxon>Actinomycetes</taxon>
        <taxon>Streptosporangiales</taxon>
        <taxon>Streptosporangiaceae</taxon>
        <taxon>Planomonospora</taxon>
    </lineage>
</organism>
<dbReference type="Gene3D" id="3.30.420.10">
    <property type="entry name" value="Ribonuclease H-like superfamily/Ribonuclease H"/>
    <property type="match status" value="1"/>
</dbReference>
<dbReference type="EMBL" id="BDCX01000008">
    <property type="protein sequence ID" value="GAT67790.1"/>
    <property type="molecule type" value="Genomic_DNA"/>
</dbReference>
<accession>A0A171D881</accession>
<evidence type="ECO:0000259" key="1">
    <source>
        <dbReference type="Pfam" id="PF13358"/>
    </source>
</evidence>
<dbReference type="Pfam" id="PF13358">
    <property type="entry name" value="DDE_3"/>
    <property type="match status" value="1"/>
</dbReference>
<dbReference type="Proteomes" id="UP000077701">
    <property type="component" value="Unassembled WGS sequence"/>
</dbReference>